<protein>
    <submittedName>
        <fullName evidence="1">Uncharacterized protein</fullName>
    </submittedName>
</protein>
<keyword evidence="2" id="KW-1185">Reference proteome</keyword>
<gene>
    <name evidence="1" type="ORF">D9758_001418</name>
</gene>
<sequence length="173" mass="19698">MSLAHVSANAPEPYVTPIVVSWDVELQHTMTLIWHRAGLFQREKVKHFCSADLTMTALVCRHIAFSLFATYFPELTALDQQSKHVKNLHVVARAWDKSDGQASEITLLYKVDLEHPGNDDDDVVMHDDRDTEAQLDELEALVESYRPRIEGHYNPSAFPYFVDGLVNVLLHTL</sequence>
<evidence type="ECO:0000313" key="1">
    <source>
        <dbReference type="EMBL" id="KAF5369951.1"/>
    </source>
</evidence>
<reference evidence="1 2" key="1">
    <citation type="journal article" date="2020" name="ISME J.">
        <title>Uncovering the hidden diversity of litter-decomposition mechanisms in mushroom-forming fungi.</title>
        <authorList>
            <person name="Floudas D."/>
            <person name="Bentzer J."/>
            <person name="Ahren D."/>
            <person name="Johansson T."/>
            <person name="Persson P."/>
            <person name="Tunlid A."/>
        </authorList>
    </citation>
    <scope>NUCLEOTIDE SEQUENCE [LARGE SCALE GENOMIC DNA]</scope>
    <source>
        <strain evidence="1 2">CBS 291.85</strain>
    </source>
</reference>
<name>A0A8H5LUM7_9AGAR</name>
<dbReference type="AlphaFoldDB" id="A0A8H5LUM7"/>
<accession>A0A8H5LUM7</accession>
<organism evidence="1 2">
    <name type="scientific">Tetrapyrgos nigripes</name>
    <dbReference type="NCBI Taxonomy" id="182062"/>
    <lineage>
        <taxon>Eukaryota</taxon>
        <taxon>Fungi</taxon>
        <taxon>Dikarya</taxon>
        <taxon>Basidiomycota</taxon>
        <taxon>Agaricomycotina</taxon>
        <taxon>Agaricomycetes</taxon>
        <taxon>Agaricomycetidae</taxon>
        <taxon>Agaricales</taxon>
        <taxon>Marasmiineae</taxon>
        <taxon>Marasmiaceae</taxon>
        <taxon>Tetrapyrgos</taxon>
    </lineage>
</organism>
<comment type="caution">
    <text evidence="1">The sequence shown here is derived from an EMBL/GenBank/DDBJ whole genome shotgun (WGS) entry which is preliminary data.</text>
</comment>
<evidence type="ECO:0000313" key="2">
    <source>
        <dbReference type="Proteomes" id="UP000559256"/>
    </source>
</evidence>
<dbReference type="Proteomes" id="UP000559256">
    <property type="component" value="Unassembled WGS sequence"/>
</dbReference>
<dbReference type="EMBL" id="JAACJM010000012">
    <property type="protein sequence ID" value="KAF5369951.1"/>
    <property type="molecule type" value="Genomic_DNA"/>
</dbReference>
<proteinExistence type="predicted"/>